<dbReference type="GO" id="GO:0008137">
    <property type="term" value="F:NADH dehydrogenase (ubiquinone) activity"/>
    <property type="evidence" value="ECO:0007669"/>
    <property type="project" value="UniProtKB-UniRule"/>
</dbReference>
<evidence type="ECO:0000256" key="6">
    <source>
        <dbReference type="ARBA" id="ARBA00023004"/>
    </source>
</evidence>
<dbReference type="SMART" id="SM00929">
    <property type="entry name" value="NADH-G_4Fe-4S_3"/>
    <property type="match status" value="1"/>
</dbReference>
<dbReference type="PROSITE" id="PS51839">
    <property type="entry name" value="4FE4S_HC3"/>
    <property type="match status" value="1"/>
</dbReference>
<dbReference type="AlphaFoldDB" id="A0A1H7QHR5"/>
<dbReference type="EC" id="7.1.1.-" evidence="10"/>
<dbReference type="RefSeq" id="WP_090829288.1">
    <property type="nucleotide sequence ID" value="NZ_FOBH01000012.1"/>
</dbReference>
<dbReference type="Pfam" id="PF22151">
    <property type="entry name" value="Fer4_NDSU1"/>
    <property type="match status" value="1"/>
</dbReference>
<evidence type="ECO:0000313" key="14">
    <source>
        <dbReference type="EMBL" id="SEL47308.1"/>
    </source>
</evidence>
<dbReference type="GO" id="GO:0048038">
    <property type="term" value="F:quinone binding"/>
    <property type="evidence" value="ECO:0007669"/>
    <property type="project" value="UniProtKB-UniRule"/>
</dbReference>
<dbReference type="InterPro" id="IPR019574">
    <property type="entry name" value="NADH_UbQ_OxRdtase_Gsu_4Fe4S-bd"/>
</dbReference>
<reference evidence="14 15" key="1">
    <citation type="submission" date="2016-10" db="EMBL/GenBank/DDBJ databases">
        <authorList>
            <person name="de Groot N.N."/>
        </authorList>
    </citation>
    <scope>NUCLEOTIDE SEQUENCE [LARGE SCALE GENOMIC DNA]</scope>
    <source>
        <strain evidence="14 15">Nv1</strain>
    </source>
</reference>
<dbReference type="GO" id="GO:0016651">
    <property type="term" value="F:oxidoreductase activity, acting on NAD(P)H"/>
    <property type="evidence" value="ECO:0007669"/>
    <property type="project" value="InterPro"/>
</dbReference>
<dbReference type="GO" id="GO:0051539">
    <property type="term" value="F:4 iron, 4 sulfur cluster binding"/>
    <property type="evidence" value="ECO:0007669"/>
    <property type="project" value="UniProtKB-KW"/>
</dbReference>
<dbReference type="CDD" id="cd02772">
    <property type="entry name" value="MopB_NDH-1_NuoG2"/>
    <property type="match status" value="1"/>
</dbReference>
<comment type="catalytic activity">
    <reaction evidence="9 10">
        <text>a quinone + NADH + 5 H(+)(in) = a quinol + NAD(+) + 4 H(+)(out)</text>
        <dbReference type="Rhea" id="RHEA:57888"/>
        <dbReference type="ChEBI" id="CHEBI:15378"/>
        <dbReference type="ChEBI" id="CHEBI:24646"/>
        <dbReference type="ChEBI" id="CHEBI:57540"/>
        <dbReference type="ChEBI" id="CHEBI:57945"/>
        <dbReference type="ChEBI" id="CHEBI:132124"/>
    </reaction>
</comment>
<evidence type="ECO:0000256" key="10">
    <source>
        <dbReference type="RuleBase" id="RU003525"/>
    </source>
</evidence>
<keyword evidence="7 10" id="KW-0411">Iron-sulfur</keyword>
<gene>
    <name evidence="14" type="ORF">SAMN05216387_11215</name>
</gene>
<dbReference type="STRING" id="1233.SAMN05216387_11215"/>
<proteinExistence type="inferred from homology"/>
<dbReference type="InterPro" id="IPR050123">
    <property type="entry name" value="Prok_molybdopt-oxidoreductase"/>
</dbReference>
<comment type="function">
    <text evidence="10">NDH-1 shuttles electrons from NADH, via FMN and iron-sulfur (Fe-S) centers, to quinones in the respiratory chain. Couples the redox reaction to proton translocation (for every two electrons transferred, four hydrogen ions are translocated across the cytoplasmic membrane), and thus conserves the redox energy in a proton gradient.</text>
</comment>
<feature type="domain" description="4Fe-4S Mo/W bis-MGD-type" evidence="12">
    <location>
        <begin position="215"/>
        <end position="271"/>
    </location>
</feature>
<evidence type="ECO:0000259" key="11">
    <source>
        <dbReference type="PROSITE" id="PS51085"/>
    </source>
</evidence>
<dbReference type="OrthoDB" id="9810782at2"/>
<dbReference type="Pfam" id="PF22117">
    <property type="entry name" value="Fer4_Nqo3"/>
    <property type="match status" value="1"/>
</dbReference>
<evidence type="ECO:0000256" key="9">
    <source>
        <dbReference type="ARBA" id="ARBA00047712"/>
    </source>
</evidence>
<dbReference type="Gene3D" id="3.40.50.740">
    <property type="match status" value="2"/>
</dbReference>
<evidence type="ECO:0000256" key="7">
    <source>
        <dbReference type="ARBA" id="ARBA00023014"/>
    </source>
</evidence>
<dbReference type="InterPro" id="IPR001041">
    <property type="entry name" value="2Fe-2S_ferredoxin-type"/>
</dbReference>
<dbReference type="Proteomes" id="UP000198620">
    <property type="component" value="Unassembled WGS sequence"/>
</dbReference>
<comment type="similarity">
    <text evidence="2 10">Belongs to the complex I 75 kDa subunit family.</text>
</comment>
<dbReference type="InterPro" id="IPR036010">
    <property type="entry name" value="2Fe-2S_ferredoxin-like_sf"/>
</dbReference>
<dbReference type="PROSITE" id="PS00642">
    <property type="entry name" value="COMPLEX1_75K_2"/>
    <property type="match status" value="1"/>
</dbReference>
<evidence type="ECO:0000256" key="4">
    <source>
        <dbReference type="ARBA" id="ARBA00022723"/>
    </source>
</evidence>
<evidence type="ECO:0000256" key="8">
    <source>
        <dbReference type="ARBA" id="ARBA00023027"/>
    </source>
</evidence>
<keyword evidence="3 10" id="KW-0004">4Fe-4S</keyword>
<dbReference type="Gene3D" id="2.20.25.90">
    <property type="entry name" value="ADC-like domains"/>
    <property type="match status" value="1"/>
</dbReference>
<dbReference type="InterPro" id="IPR006656">
    <property type="entry name" value="Mopterin_OxRdtase"/>
</dbReference>
<comment type="cofactor">
    <cofactor evidence="10">
        <name>[2Fe-2S] cluster</name>
        <dbReference type="ChEBI" id="CHEBI:190135"/>
    </cofactor>
    <text evidence="10">Binds 1 [2Fe-2S] cluster per subunit.</text>
</comment>
<dbReference type="Pfam" id="PF13510">
    <property type="entry name" value="Fer2_4"/>
    <property type="match status" value="1"/>
</dbReference>
<keyword evidence="5 10" id="KW-1278">Translocase</keyword>
<dbReference type="PANTHER" id="PTHR43105:SF13">
    <property type="entry name" value="NADH-UBIQUINONE OXIDOREDUCTASE 75 KDA SUBUNIT, MITOCHONDRIAL"/>
    <property type="match status" value="1"/>
</dbReference>
<keyword evidence="8 10" id="KW-0520">NAD</keyword>
<dbReference type="InterPro" id="IPR010228">
    <property type="entry name" value="NADH_UbQ_OxRdtase_Gsu"/>
</dbReference>
<keyword evidence="6 10" id="KW-0408">Iron</keyword>
<dbReference type="PANTHER" id="PTHR43105">
    <property type="entry name" value="RESPIRATORY NITRATE REDUCTASE"/>
    <property type="match status" value="1"/>
</dbReference>
<evidence type="ECO:0000256" key="5">
    <source>
        <dbReference type="ARBA" id="ARBA00022967"/>
    </source>
</evidence>
<dbReference type="FunFam" id="3.10.20.740:FF:000001">
    <property type="entry name" value="NADH-quinone oxidoreductase subunit G"/>
    <property type="match status" value="1"/>
</dbReference>
<comment type="cofactor">
    <cofactor evidence="1 10">
        <name>[4Fe-4S] cluster</name>
        <dbReference type="ChEBI" id="CHEBI:49883"/>
    </cofactor>
</comment>
<evidence type="ECO:0000256" key="3">
    <source>
        <dbReference type="ARBA" id="ARBA00022485"/>
    </source>
</evidence>
<dbReference type="SUPFAM" id="SSF53706">
    <property type="entry name" value="Formate dehydrogenase/DMSO reductase, domains 1-3"/>
    <property type="match status" value="1"/>
</dbReference>
<dbReference type="GO" id="GO:0046872">
    <property type="term" value="F:metal ion binding"/>
    <property type="evidence" value="ECO:0007669"/>
    <property type="project" value="UniProtKB-UniRule"/>
</dbReference>
<dbReference type="PROSITE" id="PS51085">
    <property type="entry name" value="2FE2S_FER_2"/>
    <property type="match status" value="1"/>
</dbReference>
<dbReference type="FunFam" id="3.30.70.20:FF:000002">
    <property type="entry name" value="NADH-ubiquinone oxidoreductase 75 kDa subunit"/>
    <property type="match status" value="1"/>
</dbReference>
<dbReference type="GO" id="GO:0051537">
    <property type="term" value="F:2 iron, 2 sulfur cluster binding"/>
    <property type="evidence" value="ECO:0007669"/>
    <property type="project" value="UniProtKB-UniRule"/>
</dbReference>
<dbReference type="GO" id="GO:0016020">
    <property type="term" value="C:membrane"/>
    <property type="evidence" value="ECO:0007669"/>
    <property type="project" value="InterPro"/>
</dbReference>
<feature type="domain" description="2Fe-2S ferredoxin-type" evidence="11">
    <location>
        <begin position="1"/>
        <end position="78"/>
    </location>
</feature>
<dbReference type="SUPFAM" id="SSF54292">
    <property type="entry name" value="2Fe-2S ferredoxin-like"/>
    <property type="match status" value="1"/>
</dbReference>
<keyword evidence="10" id="KW-0001">2Fe-2S</keyword>
<dbReference type="Gene3D" id="3.30.70.20">
    <property type="match status" value="1"/>
</dbReference>
<organism evidence="14 15">
    <name type="scientific">Nitrosovibrio tenuis</name>
    <dbReference type="NCBI Taxonomy" id="1233"/>
    <lineage>
        <taxon>Bacteria</taxon>
        <taxon>Pseudomonadati</taxon>
        <taxon>Pseudomonadota</taxon>
        <taxon>Betaproteobacteria</taxon>
        <taxon>Nitrosomonadales</taxon>
        <taxon>Nitrosomonadaceae</taxon>
        <taxon>Nitrosovibrio</taxon>
    </lineage>
</organism>
<dbReference type="NCBIfam" id="TIGR01973">
    <property type="entry name" value="NuoG"/>
    <property type="match status" value="1"/>
</dbReference>
<dbReference type="Gene3D" id="3.40.228.10">
    <property type="entry name" value="Dimethylsulfoxide Reductase, domain 2"/>
    <property type="match status" value="1"/>
</dbReference>
<keyword evidence="15" id="KW-1185">Reference proteome</keyword>
<dbReference type="PROSITE" id="PS51669">
    <property type="entry name" value="4FE4S_MOW_BIS_MGD"/>
    <property type="match status" value="1"/>
</dbReference>
<name>A0A1H7QHR5_9PROT</name>
<dbReference type="InterPro" id="IPR006963">
    <property type="entry name" value="Mopterin_OxRdtase_4Fe-4S_dom"/>
</dbReference>
<evidence type="ECO:0000256" key="1">
    <source>
        <dbReference type="ARBA" id="ARBA00001966"/>
    </source>
</evidence>
<dbReference type="Pfam" id="PF00384">
    <property type="entry name" value="Molybdopterin"/>
    <property type="match status" value="1"/>
</dbReference>
<keyword evidence="10" id="KW-0874">Quinone</keyword>
<sequence length="812" mass="87856">MINFEIDGKVVSVPKNGTVMDGANQLGIYIPHFCYHKKLSIAANCRMCLVQVEKAPKPLPACATPAMEGMKVFTHSGQAVTAQKGVMEFLLINHPLDCPICDQGGECQLQDLAVGYGASSSRYTEAKRVVANKNLGPLISTDMTRCIHCTRCVRFGQEIAGIMELGMAGRGEHAEILSFVGRTVDSELSGNVIDLCPVGALVSKPFRYSARTWELSRRKSISPHCGLGSNLIVQVKQNRVMRVLPRENEVINECWLSDKDRFSYEGLNSEERLSKPMIRRDGEWQECNWQTALEFVANGLKAVKEKYGAQRIGALASAHSTLEELHLLQKLMRGFGSANVDHRLRQSDFRADGHLLGVPWLGMSIAELSRLRSVLIIGSTLRKDHPLIAQRLRQAVKQGAQLNLINPVDDDLLTKVANRAIVAPAAMVSLLAQVLKAAAELRGVEIPGAVEDAVSQLEVTDVARAMAASLIDIKPSAILLGNLAQHHPRYGDIHALAQHLAQIAEAQFGVLGEAANSVGAYIARAIPDPHIQQAPAANPSSQPELKGMNAQQMLGISETGAVADPCQAYVLLNLEPELDSYNSQQTVKALDAAELVVMMGAYKSPHALSRNYADVLLPIAPFTETSGTFINTEGRVQIFNGVVAPLGETRPAWKVLRVLGNMLGLDGFDYDAPEQVRAEIFPDESEVSRLLDNNLRGFAVESTEAPEGTTSGEIQRIGEVPIYQADPIVRRAGSLQRTHDAAAPVAWMAGALMDRLGVRLGDSVRVKQGGGVVQLAAARDDKLPADCARVAAAHPLTAALGDMFGPIEIEKL</sequence>
<dbReference type="InterPro" id="IPR000283">
    <property type="entry name" value="NADH_UbQ_OxRdtase_75kDa_su_CS"/>
</dbReference>
<evidence type="ECO:0000259" key="12">
    <source>
        <dbReference type="PROSITE" id="PS51669"/>
    </source>
</evidence>
<dbReference type="CDD" id="cd00207">
    <property type="entry name" value="fer2"/>
    <property type="match status" value="1"/>
</dbReference>
<dbReference type="SUPFAM" id="SSF54862">
    <property type="entry name" value="4Fe-4S ferredoxins"/>
    <property type="match status" value="1"/>
</dbReference>
<evidence type="ECO:0000256" key="2">
    <source>
        <dbReference type="ARBA" id="ARBA00005404"/>
    </source>
</evidence>
<dbReference type="PROSITE" id="PS00641">
    <property type="entry name" value="COMPLEX1_75K_1"/>
    <property type="match status" value="1"/>
</dbReference>
<dbReference type="GO" id="GO:0042773">
    <property type="term" value="P:ATP synthesis coupled electron transport"/>
    <property type="evidence" value="ECO:0007669"/>
    <property type="project" value="InterPro"/>
</dbReference>
<dbReference type="Pfam" id="PF10588">
    <property type="entry name" value="NADH-G_4Fe-4S_3"/>
    <property type="match status" value="1"/>
</dbReference>
<dbReference type="EMBL" id="FOBH01000012">
    <property type="protein sequence ID" value="SEL47308.1"/>
    <property type="molecule type" value="Genomic_DNA"/>
</dbReference>
<evidence type="ECO:0000259" key="13">
    <source>
        <dbReference type="PROSITE" id="PS51839"/>
    </source>
</evidence>
<dbReference type="PROSITE" id="PS00643">
    <property type="entry name" value="COMPLEX1_75K_3"/>
    <property type="match status" value="1"/>
</dbReference>
<keyword evidence="4 10" id="KW-0479">Metal-binding</keyword>
<feature type="domain" description="4Fe-4S His(Cys)3-ligated-type" evidence="13">
    <location>
        <begin position="78"/>
        <end position="117"/>
    </location>
</feature>
<accession>A0A1H7QHR5</accession>
<dbReference type="InterPro" id="IPR054351">
    <property type="entry name" value="NADH_UbQ_OxRdtase_ferredoxin"/>
</dbReference>
<evidence type="ECO:0000313" key="15">
    <source>
        <dbReference type="Proteomes" id="UP000198620"/>
    </source>
</evidence>
<dbReference type="Gene3D" id="3.10.20.740">
    <property type="match status" value="1"/>
</dbReference>
<protein>
    <recommendedName>
        <fullName evidence="10">NADH-quinone oxidoreductase</fullName>
        <ecNumber evidence="10">7.1.1.-</ecNumber>
    </recommendedName>
</protein>